<feature type="compositionally biased region" description="Basic and acidic residues" evidence="1">
    <location>
        <begin position="110"/>
        <end position="121"/>
    </location>
</feature>
<dbReference type="Proteomes" id="UP000518266">
    <property type="component" value="Unassembled WGS sequence"/>
</dbReference>
<feature type="compositionally biased region" description="Acidic residues" evidence="1">
    <location>
        <begin position="99"/>
        <end position="109"/>
    </location>
</feature>
<accession>A0A7J5YPB7</accession>
<protein>
    <submittedName>
        <fullName evidence="2">Uncharacterized protein</fullName>
    </submittedName>
</protein>
<feature type="non-terminal residue" evidence="2">
    <location>
        <position position="166"/>
    </location>
</feature>
<evidence type="ECO:0000256" key="1">
    <source>
        <dbReference type="SAM" id="MobiDB-lite"/>
    </source>
</evidence>
<sequence>MLGYRWRVVRISMMMKGRTVPLRDEVVQQAGVNQLSVVQVQRPEGKASTAIIQSLRPMSFLSCLSCSMLSAPLVDEGEELPAASIGLVRRHVQRFVVAEDGEVGEEDGDPEHLRGDQRHDEGGPSVHLCTPVYVCEMLFNVVLACVQQLPVCASARSADCFRVMGD</sequence>
<feature type="region of interest" description="Disordered" evidence="1">
    <location>
        <begin position="99"/>
        <end position="121"/>
    </location>
</feature>
<evidence type="ECO:0000313" key="2">
    <source>
        <dbReference type="EMBL" id="KAF3850287.1"/>
    </source>
</evidence>
<comment type="caution">
    <text evidence="2">The sequence shown here is derived from an EMBL/GenBank/DDBJ whole genome shotgun (WGS) entry which is preliminary data.</text>
</comment>
<dbReference type="EMBL" id="JAAKFY010000011">
    <property type="protein sequence ID" value="KAF3850287.1"/>
    <property type="molecule type" value="Genomic_DNA"/>
</dbReference>
<gene>
    <name evidence="2" type="ORF">F7725_020006</name>
</gene>
<organism evidence="2 3">
    <name type="scientific">Dissostichus mawsoni</name>
    <name type="common">Antarctic cod</name>
    <dbReference type="NCBI Taxonomy" id="36200"/>
    <lineage>
        <taxon>Eukaryota</taxon>
        <taxon>Metazoa</taxon>
        <taxon>Chordata</taxon>
        <taxon>Craniata</taxon>
        <taxon>Vertebrata</taxon>
        <taxon>Euteleostomi</taxon>
        <taxon>Actinopterygii</taxon>
        <taxon>Neopterygii</taxon>
        <taxon>Teleostei</taxon>
        <taxon>Neoteleostei</taxon>
        <taxon>Acanthomorphata</taxon>
        <taxon>Eupercaria</taxon>
        <taxon>Perciformes</taxon>
        <taxon>Notothenioidei</taxon>
        <taxon>Nototheniidae</taxon>
        <taxon>Dissostichus</taxon>
    </lineage>
</organism>
<dbReference type="AlphaFoldDB" id="A0A7J5YPB7"/>
<keyword evidence="3" id="KW-1185">Reference proteome</keyword>
<evidence type="ECO:0000313" key="3">
    <source>
        <dbReference type="Proteomes" id="UP000518266"/>
    </source>
</evidence>
<reference evidence="2 3" key="1">
    <citation type="submission" date="2020-03" db="EMBL/GenBank/DDBJ databases">
        <title>Dissostichus mawsoni Genome sequencing and assembly.</title>
        <authorList>
            <person name="Park H."/>
        </authorList>
    </citation>
    <scope>NUCLEOTIDE SEQUENCE [LARGE SCALE GENOMIC DNA]</scope>
    <source>
        <strain evidence="2">DM0001</strain>
        <tissue evidence="2">Muscle</tissue>
    </source>
</reference>
<name>A0A7J5YPB7_DISMA</name>
<proteinExistence type="predicted"/>